<gene>
    <name evidence="2" type="ORF">GUJ93_ZPchr0004g39445</name>
</gene>
<accession>A0A8J5S0C2</accession>
<protein>
    <submittedName>
        <fullName evidence="2">Uncharacterized protein</fullName>
    </submittedName>
</protein>
<feature type="transmembrane region" description="Helical" evidence="1">
    <location>
        <begin position="86"/>
        <end position="105"/>
    </location>
</feature>
<comment type="caution">
    <text evidence="2">The sequence shown here is derived from an EMBL/GenBank/DDBJ whole genome shotgun (WGS) entry which is preliminary data.</text>
</comment>
<keyword evidence="1" id="KW-0812">Transmembrane</keyword>
<keyword evidence="1" id="KW-1133">Transmembrane helix</keyword>
<name>A0A8J5S0C2_ZIZPA</name>
<dbReference type="AlphaFoldDB" id="A0A8J5S0C2"/>
<reference evidence="2" key="2">
    <citation type="submission" date="2021-02" db="EMBL/GenBank/DDBJ databases">
        <authorList>
            <person name="Kimball J.A."/>
            <person name="Haas M.W."/>
            <person name="Macchietto M."/>
            <person name="Kono T."/>
            <person name="Duquette J."/>
            <person name="Shao M."/>
        </authorList>
    </citation>
    <scope>NUCLEOTIDE SEQUENCE</scope>
    <source>
        <tissue evidence="2">Fresh leaf tissue</tissue>
    </source>
</reference>
<organism evidence="2 3">
    <name type="scientific">Zizania palustris</name>
    <name type="common">Northern wild rice</name>
    <dbReference type="NCBI Taxonomy" id="103762"/>
    <lineage>
        <taxon>Eukaryota</taxon>
        <taxon>Viridiplantae</taxon>
        <taxon>Streptophyta</taxon>
        <taxon>Embryophyta</taxon>
        <taxon>Tracheophyta</taxon>
        <taxon>Spermatophyta</taxon>
        <taxon>Magnoliopsida</taxon>
        <taxon>Liliopsida</taxon>
        <taxon>Poales</taxon>
        <taxon>Poaceae</taxon>
        <taxon>BOP clade</taxon>
        <taxon>Oryzoideae</taxon>
        <taxon>Oryzeae</taxon>
        <taxon>Zizaniinae</taxon>
        <taxon>Zizania</taxon>
    </lineage>
</organism>
<keyword evidence="1" id="KW-0472">Membrane</keyword>
<keyword evidence="3" id="KW-1185">Reference proteome</keyword>
<evidence type="ECO:0000313" key="3">
    <source>
        <dbReference type="Proteomes" id="UP000729402"/>
    </source>
</evidence>
<sequence length="111" mass="12266">MAHLNQVCIKKNDIVFDLKPTSTIILGYLNLLVDRADLKAGALDSDMFCGNDFKEKGLFYASAGNTQLQMKASASSKKIQASFQWALMRSNLIFLVLKGIIVMLSSNLDHP</sequence>
<dbReference type="Proteomes" id="UP000729402">
    <property type="component" value="Unassembled WGS sequence"/>
</dbReference>
<reference evidence="2" key="1">
    <citation type="journal article" date="2021" name="bioRxiv">
        <title>Whole Genome Assembly and Annotation of Northern Wild Rice, Zizania palustris L., Supports a Whole Genome Duplication in the Zizania Genus.</title>
        <authorList>
            <person name="Haas M."/>
            <person name="Kono T."/>
            <person name="Macchietto M."/>
            <person name="Millas R."/>
            <person name="McGilp L."/>
            <person name="Shao M."/>
            <person name="Duquette J."/>
            <person name="Hirsch C.N."/>
            <person name="Kimball J."/>
        </authorList>
    </citation>
    <scope>NUCLEOTIDE SEQUENCE</scope>
    <source>
        <tissue evidence="2">Fresh leaf tissue</tissue>
    </source>
</reference>
<proteinExistence type="predicted"/>
<dbReference type="EMBL" id="JAAALK010000285">
    <property type="protein sequence ID" value="KAG8064451.1"/>
    <property type="molecule type" value="Genomic_DNA"/>
</dbReference>
<evidence type="ECO:0000313" key="2">
    <source>
        <dbReference type="EMBL" id="KAG8064451.1"/>
    </source>
</evidence>
<evidence type="ECO:0000256" key="1">
    <source>
        <dbReference type="SAM" id="Phobius"/>
    </source>
</evidence>